<dbReference type="Proteomes" id="UP000054477">
    <property type="component" value="Unassembled WGS sequence"/>
</dbReference>
<accession>A0A0C9YM88</accession>
<protein>
    <submittedName>
        <fullName evidence="2">Uncharacterized protein</fullName>
    </submittedName>
</protein>
<proteinExistence type="predicted"/>
<dbReference type="AlphaFoldDB" id="A0A0C9YM88"/>
<dbReference type="HOGENOM" id="CLU_1496458_0_0_1"/>
<keyword evidence="3" id="KW-1185">Reference proteome</keyword>
<evidence type="ECO:0000313" key="2">
    <source>
        <dbReference type="EMBL" id="KIK09093.1"/>
    </source>
</evidence>
<gene>
    <name evidence="2" type="ORF">K443DRAFT_127562</name>
</gene>
<evidence type="ECO:0000256" key="1">
    <source>
        <dbReference type="SAM" id="Coils"/>
    </source>
</evidence>
<name>A0A0C9YM88_9AGAR</name>
<reference evidence="2 3" key="1">
    <citation type="submission" date="2014-04" db="EMBL/GenBank/DDBJ databases">
        <authorList>
            <consortium name="DOE Joint Genome Institute"/>
            <person name="Kuo A."/>
            <person name="Kohler A."/>
            <person name="Nagy L.G."/>
            <person name="Floudas D."/>
            <person name="Copeland A."/>
            <person name="Barry K.W."/>
            <person name="Cichocki N."/>
            <person name="Veneault-Fourrey C."/>
            <person name="LaButti K."/>
            <person name="Lindquist E.A."/>
            <person name="Lipzen A."/>
            <person name="Lundell T."/>
            <person name="Morin E."/>
            <person name="Murat C."/>
            <person name="Sun H."/>
            <person name="Tunlid A."/>
            <person name="Henrissat B."/>
            <person name="Grigoriev I.V."/>
            <person name="Hibbett D.S."/>
            <person name="Martin F."/>
            <person name="Nordberg H.P."/>
            <person name="Cantor M.N."/>
            <person name="Hua S.X."/>
        </authorList>
    </citation>
    <scope>NUCLEOTIDE SEQUENCE [LARGE SCALE GENOMIC DNA]</scope>
    <source>
        <strain evidence="2 3">LaAM-08-1</strain>
    </source>
</reference>
<reference evidence="3" key="2">
    <citation type="submission" date="2015-01" db="EMBL/GenBank/DDBJ databases">
        <title>Evolutionary Origins and Diversification of the Mycorrhizal Mutualists.</title>
        <authorList>
            <consortium name="DOE Joint Genome Institute"/>
            <consortium name="Mycorrhizal Genomics Consortium"/>
            <person name="Kohler A."/>
            <person name="Kuo A."/>
            <person name="Nagy L.G."/>
            <person name="Floudas D."/>
            <person name="Copeland A."/>
            <person name="Barry K.W."/>
            <person name="Cichocki N."/>
            <person name="Veneault-Fourrey C."/>
            <person name="LaButti K."/>
            <person name="Lindquist E.A."/>
            <person name="Lipzen A."/>
            <person name="Lundell T."/>
            <person name="Morin E."/>
            <person name="Murat C."/>
            <person name="Riley R."/>
            <person name="Ohm R."/>
            <person name="Sun H."/>
            <person name="Tunlid A."/>
            <person name="Henrissat B."/>
            <person name="Grigoriev I.V."/>
            <person name="Hibbett D.S."/>
            <person name="Martin F."/>
        </authorList>
    </citation>
    <scope>NUCLEOTIDE SEQUENCE [LARGE SCALE GENOMIC DNA]</scope>
    <source>
        <strain evidence="3">LaAM-08-1</strain>
    </source>
</reference>
<keyword evidence="1" id="KW-0175">Coiled coil</keyword>
<organism evidence="2 3">
    <name type="scientific">Laccaria amethystina LaAM-08-1</name>
    <dbReference type="NCBI Taxonomy" id="1095629"/>
    <lineage>
        <taxon>Eukaryota</taxon>
        <taxon>Fungi</taxon>
        <taxon>Dikarya</taxon>
        <taxon>Basidiomycota</taxon>
        <taxon>Agaricomycotina</taxon>
        <taxon>Agaricomycetes</taxon>
        <taxon>Agaricomycetidae</taxon>
        <taxon>Agaricales</taxon>
        <taxon>Agaricineae</taxon>
        <taxon>Hydnangiaceae</taxon>
        <taxon>Laccaria</taxon>
    </lineage>
</organism>
<dbReference type="EMBL" id="KN838539">
    <property type="protein sequence ID" value="KIK09093.1"/>
    <property type="molecule type" value="Genomic_DNA"/>
</dbReference>
<feature type="coiled-coil region" evidence="1">
    <location>
        <begin position="4"/>
        <end position="38"/>
    </location>
</feature>
<dbReference type="OrthoDB" id="10449206at2759"/>
<evidence type="ECO:0000313" key="3">
    <source>
        <dbReference type="Proteomes" id="UP000054477"/>
    </source>
</evidence>
<sequence>MTSLMELSKRIEELERQNQDHISERRNLNTRLEQQQQHHISEQRNLNAQLAILQPIIWRILTDAYLSIKGYRSSSGARSSWISTNIVRLLPPTGTTAAAFEQKLASYRKDGDICAHSTQTLAIALAVDAVAPPDEDLVYMFTQCFGHSVEEELNGKITSTSVAVGKDGIAHLQTTPSPIP</sequence>